<dbReference type="EMBL" id="CP031034">
    <property type="protein sequence ID" value="QDZ18058.1"/>
    <property type="molecule type" value="Genomic_DNA"/>
</dbReference>
<sequence>MQAECQKASRRDLWSKFMKLRKWLEVRGVRKWLEVRGERDEEVERQAQGALYLLDELLSIHPEVKGGVEHFSVGDPLYDAYVPILSFYLGPEVTKALLMAHKDGKHNVYKRDHIACWLIAGLGYNRCDKTDGLRKGIKKLEGQIDRGKVQPMPVLGRLLKVHNLKPLPLRVRKGVEREGGGDDPEGIKFSALLYKLLREKEEKDGKETKTPTDVGMKLVRERAHEMMMILGEERNSRREEAAREYCAMTTKGLRETFVSMWEHFRSAKHGRIDFSRARDERLKEMRALVEELKIRLMDLEGEWGGWPLVRATASGAAQYIPTLTMNVGPKAAFDFLNANSPLTMTGNIYKNSLAMAMWLIGLGYERDTSKTMSESYGELKQNLDAGTVEPLKEMVQLLEDRDLPWPPAYFQSLKVEERDGKRVLVVN</sequence>
<organism evidence="1 2">
    <name type="scientific">Chloropicon primus</name>
    <dbReference type="NCBI Taxonomy" id="1764295"/>
    <lineage>
        <taxon>Eukaryota</taxon>
        <taxon>Viridiplantae</taxon>
        <taxon>Chlorophyta</taxon>
        <taxon>Chloropicophyceae</taxon>
        <taxon>Chloropicales</taxon>
        <taxon>Chloropicaceae</taxon>
        <taxon>Chloropicon</taxon>
    </lineage>
</organism>
<accession>A0A5B8MC45</accession>
<evidence type="ECO:0000313" key="2">
    <source>
        <dbReference type="Proteomes" id="UP000316726"/>
    </source>
</evidence>
<keyword evidence="2" id="KW-1185">Reference proteome</keyword>
<proteinExistence type="predicted"/>
<gene>
    <name evidence="1" type="ORF">A3770_01p05760</name>
</gene>
<evidence type="ECO:0000313" key="1">
    <source>
        <dbReference type="EMBL" id="QDZ18058.1"/>
    </source>
</evidence>
<protein>
    <submittedName>
        <fullName evidence="1">Uncharacterized protein</fullName>
    </submittedName>
</protein>
<dbReference type="AlphaFoldDB" id="A0A5B8MC45"/>
<dbReference type="Proteomes" id="UP000316726">
    <property type="component" value="Chromosome 1"/>
</dbReference>
<name>A0A5B8MC45_9CHLO</name>
<reference evidence="1 2" key="1">
    <citation type="submission" date="2018-07" db="EMBL/GenBank/DDBJ databases">
        <title>The complete nuclear genome of the prasinophyte Chloropicon primus (CCMP1205).</title>
        <authorList>
            <person name="Pombert J.-F."/>
            <person name="Otis C."/>
            <person name="Turmel M."/>
            <person name="Lemieux C."/>
        </authorList>
    </citation>
    <scope>NUCLEOTIDE SEQUENCE [LARGE SCALE GENOMIC DNA]</scope>
    <source>
        <strain evidence="1 2">CCMP1205</strain>
    </source>
</reference>